<reference evidence="1" key="1">
    <citation type="journal article" date="2023" name="Mol. Ecol. Resour.">
        <title>Chromosome-level genome assembly of a triploid poplar Populus alba 'Berolinensis'.</title>
        <authorList>
            <person name="Chen S."/>
            <person name="Yu Y."/>
            <person name="Wang X."/>
            <person name="Wang S."/>
            <person name="Zhang T."/>
            <person name="Zhou Y."/>
            <person name="He R."/>
            <person name="Meng N."/>
            <person name="Wang Y."/>
            <person name="Liu W."/>
            <person name="Liu Z."/>
            <person name="Liu J."/>
            <person name="Guo Q."/>
            <person name="Huang H."/>
            <person name="Sederoff R.R."/>
            <person name="Wang G."/>
            <person name="Qu G."/>
            <person name="Chen S."/>
        </authorList>
    </citation>
    <scope>NUCLEOTIDE SEQUENCE</scope>
    <source>
        <strain evidence="1">SC-2020</strain>
    </source>
</reference>
<evidence type="ECO:0000313" key="1">
    <source>
        <dbReference type="EMBL" id="KAJ6986588.1"/>
    </source>
</evidence>
<comment type="caution">
    <text evidence="1">The sequence shown here is derived from an EMBL/GenBank/DDBJ whole genome shotgun (WGS) entry which is preliminary data.</text>
</comment>
<keyword evidence="2" id="KW-1185">Reference proteome</keyword>
<proteinExistence type="predicted"/>
<evidence type="ECO:0000313" key="2">
    <source>
        <dbReference type="Proteomes" id="UP001164929"/>
    </source>
</evidence>
<protein>
    <submittedName>
        <fullName evidence="1">Uncharacterized protein</fullName>
    </submittedName>
</protein>
<dbReference type="AlphaFoldDB" id="A0AAD6QDY0"/>
<dbReference type="EMBL" id="JAQIZT010000008">
    <property type="protein sequence ID" value="KAJ6986588.1"/>
    <property type="molecule type" value="Genomic_DNA"/>
</dbReference>
<organism evidence="1 2">
    <name type="scientific">Populus alba x Populus x berolinensis</name>
    <dbReference type="NCBI Taxonomy" id="444605"/>
    <lineage>
        <taxon>Eukaryota</taxon>
        <taxon>Viridiplantae</taxon>
        <taxon>Streptophyta</taxon>
        <taxon>Embryophyta</taxon>
        <taxon>Tracheophyta</taxon>
        <taxon>Spermatophyta</taxon>
        <taxon>Magnoliopsida</taxon>
        <taxon>eudicotyledons</taxon>
        <taxon>Gunneridae</taxon>
        <taxon>Pentapetalae</taxon>
        <taxon>rosids</taxon>
        <taxon>fabids</taxon>
        <taxon>Malpighiales</taxon>
        <taxon>Salicaceae</taxon>
        <taxon>Saliceae</taxon>
        <taxon>Populus</taxon>
    </lineage>
</organism>
<gene>
    <name evidence="1" type="ORF">NC653_019955</name>
</gene>
<sequence>MEKRKGALWLKNKHPCILTSTIGEEKAAPPGFKEKVQKILVQDLRFRFTSRQTERKNWCIGLLLTNSDLLSNEPMKGSPRMNVWVIILKLNERKARRSLSHPTGKEELPLAQVNGVAKALPFRDGKPNKRQKSNVIHRGLLEEVQKVLFSIQNQQGGR</sequence>
<name>A0AAD6QDY0_9ROSI</name>
<accession>A0AAD6QDY0</accession>
<dbReference type="Proteomes" id="UP001164929">
    <property type="component" value="Chromosome 8"/>
</dbReference>